<evidence type="ECO:0000313" key="2">
    <source>
        <dbReference type="Proteomes" id="UP000694569"/>
    </source>
</evidence>
<dbReference type="PANTHER" id="PTHR11362">
    <property type="entry name" value="PHOSPHATIDYLETHANOLAMINE-BINDING PROTEIN"/>
    <property type="match status" value="1"/>
</dbReference>
<dbReference type="InterPro" id="IPR035810">
    <property type="entry name" value="PEBP_euk"/>
</dbReference>
<dbReference type="Pfam" id="PF01161">
    <property type="entry name" value="PBP"/>
    <property type="match status" value="1"/>
</dbReference>
<dbReference type="InterPro" id="IPR036610">
    <property type="entry name" value="PEBP-like_sf"/>
</dbReference>
<organism evidence="1 2">
    <name type="scientific">Leptobrachium leishanense</name>
    <name type="common">Leishan spiny toad</name>
    <dbReference type="NCBI Taxonomy" id="445787"/>
    <lineage>
        <taxon>Eukaryota</taxon>
        <taxon>Metazoa</taxon>
        <taxon>Chordata</taxon>
        <taxon>Craniata</taxon>
        <taxon>Vertebrata</taxon>
        <taxon>Euteleostomi</taxon>
        <taxon>Amphibia</taxon>
        <taxon>Batrachia</taxon>
        <taxon>Anura</taxon>
        <taxon>Pelobatoidea</taxon>
        <taxon>Megophryidae</taxon>
        <taxon>Leptobrachium</taxon>
    </lineage>
</organism>
<protein>
    <submittedName>
        <fullName evidence="1">Phosphatidylethanolamine binding protein 1</fullName>
    </submittedName>
</protein>
<dbReference type="GeneTree" id="ENSGT00940000163122"/>
<gene>
    <name evidence="1" type="primary">PEBP1</name>
</gene>
<reference evidence="1" key="2">
    <citation type="submission" date="2025-09" db="UniProtKB">
        <authorList>
            <consortium name="Ensembl"/>
        </authorList>
    </citation>
    <scope>IDENTIFICATION</scope>
</reference>
<dbReference type="Gene3D" id="3.90.280.10">
    <property type="entry name" value="PEBP-like"/>
    <property type="match status" value="1"/>
</dbReference>
<evidence type="ECO:0000313" key="1">
    <source>
        <dbReference type="Ensembl" id="ENSLLEP00000002477.1"/>
    </source>
</evidence>
<dbReference type="Proteomes" id="UP000694569">
    <property type="component" value="Unplaced"/>
</dbReference>
<dbReference type="OrthoDB" id="2506647at2759"/>
<keyword evidence="2" id="KW-1185">Reference proteome</keyword>
<dbReference type="Ensembl" id="ENSLLET00000002587.1">
    <property type="protein sequence ID" value="ENSLLEP00000002477.1"/>
    <property type="gene ID" value="ENSLLEG00000001611.1"/>
</dbReference>
<sequence>MQTLEPDAEPKQGGACSIHQWHGSELSLRPANWVLLHRGRLAPRYKRSSWQQLTAQHAQWLQARRLIMASCLVDWDGPLGLCDVDIKPRHPLKVCYTQACLENLGQVLTPTQVELCPTIEWEGMDPEKLYTLALTDPDVPSRNDRQLGEWHHFLLVNMKGNDLKSGDCLTEYVGSAPGEKTGLHRYTWLVYEQSEPLKCDERILGTTSADHRAQFKVADFRQKYKLGPPVAGICYQAEWDEIVPKLYKQLGVC</sequence>
<reference evidence="1" key="1">
    <citation type="submission" date="2025-08" db="UniProtKB">
        <authorList>
            <consortium name="Ensembl"/>
        </authorList>
    </citation>
    <scope>IDENTIFICATION</scope>
</reference>
<dbReference type="GO" id="GO:0043409">
    <property type="term" value="P:negative regulation of MAPK cascade"/>
    <property type="evidence" value="ECO:0007669"/>
    <property type="project" value="TreeGrafter"/>
</dbReference>
<name>A0A8C5LSE0_9ANUR</name>
<dbReference type="SUPFAM" id="SSF49777">
    <property type="entry name" value="PEBP-like"/>
    <property type="match status" value="1"/>
</dbReference>
<proteinExistence type="predicted"/>
<dbReference type="CDD" id="cd00866">
    <property type="entry name" value="PEBP_euk"/>
    <property type="match status" value="1"/>
</dbReference>
<accession>A0A8C5LSE0</accession>
<dbReference type="InterPro" id="IPR008914">
    <property type="entry name" value="PEBP"/>
</dbReference>
<dbReference type="PANTHER" id="PTHR11362:SF8">
    <property type="entry name" value="PHOSPHATIDYLETHANOLAMINE-BINDING PROTEIN 2"/>
    <property type="match status" value="1"/>
</dbReference>
<dbReference type="AlphaFoldDB" id="A0A8C5LSE0"/>